<feature type="region of interest" description="Disordered" evidence="1">
    <location>
        <begin position="91"/>
        <end position="125"/>
    </location>
</feature>
<feature type="compositionally biased region" description="Basic and acidic residues" evidence="1">
    <location>
        <begin position="54"/>
        <end position="63"/>
    </location>
</feature>
<feature type="region of interest" description="Disordered" evidence="1">
    <location>
        <begin position="42"/>
        <end position="63"/>
    </location>
</feature>
<keyword evidence="3" id="KW-1185">Reference proteome</keyword>
<evidence type="ECO:0000256" key="1">
    <source>
        <dbReference type="SAM" id="MobiDB-lite"/>
    </source>
</evidence>
<feature type="compositionally biased region" description="Low complexity" evidence="1">
    <location>
        <begin position="114"/>
        <end position="125"/>
    </location>
</feature>
<evidence type="ECO:0000313" key="3">
    <source>
        <dbReference type="Proteomes" id="UP001497516"/>
    </source>
</evidence>
<accession>A0AAV2DXG3</accession>
<dbReference type="PANTHER" id="PTHR34222">
    <property type="entry name" value="GAG_PRE-INTEGRS DOMAIN-CONTAINING PROTEIN"/>
    <property type="match status" value="1"/>
</dbReference>
<dbReference type="PANTHER" id="PTHR34222:SF33">
    <property type="entry name" value="RETROTRANSPOSON GAG DOMAIN-CONTAINING PROTEIN"/>
    <property type="match status" value="1"/>
</dbReference>
<gene>
    <name evidence="2" type="ORF">LTRI10_LOCUS19835</name>
</gene>
<dbReference type="AlphaFoldDB" id="A0AAV2DXG3"/>
<evidence type="ECO:0000313" key="2">
    <source>
        <dbReference type="EMBL" id="CAL1378238.1"/>
    </source>
</evidence>
<reference evidence="2 3" key="1">
    <citation type="submission" date="2024-04" db="EMBL/GenBank/DDBJ databases">
        <authorList>
            <person name="Fracassetti M."/>
        </authorList>
    </citation>
    <scope>NUCLEOTIDE SEQUENCE [LARGE SCALE GENOMIC DNA]</scope>
</reference>
<proteinExistence type="predicted"/>
<sequence length="164" mass="17955">MLMLDPLLDLDSVYRSVVQLERQLNGEVANTRKSEEAIALAETLVASRTPPGSSRDRQPRENQHQEGLFCHYCKKGNHVIQDCWKLKKKNREGGRKPFAGSVEVNTGDKGNGSSGSPSYSPTSTVSHVEANSTFTGFTNEELFILKSLLQSTSTQPPSSSSQAN</sequence>
<name>A0AAV2DXG3_9ROSI</name>
<dbReference type="EMBL" id="OZ034816">
    <property type="protein sequence ID" value="CAL1378238.1"/>
    <property type="molecule type" value="Genomic_DNA"/>
</dbReference>
<protein>
    <submittedName>
        <fullName evidence="2">Uncharacterized protein</fullName>
    </submittedName>
</protein>
<dbReference type="Proteomes" id="UP001497516">
    <property type="component" value="Chromosome 3"/>
</dbReference>
<organism evidence="2 3">
    <name type="scientific">Linum trigynum</name>
    <dbReference type="NCBI Taxonomy" id="586398"/>
    <lineage>
        <taxon>Eukaryota</taxon>
        <taxon>Viridiplantae</taxon>
        <taxon>Streptophyta</taxon>
        <taxon>Embryophyta</taxon>
        <taxon>Tracheophyta</taxon>
        <taxon>Spermatophyta</taxon>
        <taxon>Magnoliopsida</taxon>
        <taxon>eudicotyledons</taxon>
        <taxon>Gunneridae</taxon>
        <taxon>Pentapetalae</taxon>
        <taxon>rosids</taxon>
        <taxon>fabids</taxon>
        <taxon>Malpighiales</taxon>
        <taxon>Linaceae</taxon>
        <taxon>Linum</taxon>
    </lineage>
</organism>